<dbReference type="InterPro" id="IPR029058">
    <property type="entry name" value="AB_hydrolase_fold"/>
</dbReference>
<sequence length="566" mass="62593">MDDGTTVQTSCGILQGQVEGQVRVFRGVPFACPPIGERRFKSPTPFQWTGVRKATCAGPAAPQANSKNMDRIRQLICSLDREGVPGIIAGPPYVFNTYDHDDISEDCLYLDLWAPLKTQSRKKYPVYLYYHGGANIVSSGSFLPERGHNLACQEDIIVVRPNYRLGALGWVHFGLISNSVKDAINLGIQDQIAALKWTHVNIEAFGGDPDNITVGGESAGGTAVSHLLVNPDAQKLVRRAIAQSLSPFNVWATQQSPEAAVVARKYLDMLQIEDPAQLMEVDVEKLLAVHNILLRLFPADANLAWCPSGGVVDGLIVPENPALCLSVKPYPRKDFELMVGFAKDEWQFFRGHSPTLMAGTRSDVLAVLAQVFGDEQAEALLDSYQEMHVDHDHRQLLNDIMSMEFFKLSSICIGLNLADQGIPTYLFQFAIDLPRAGGAIHTGDMPFIWRNFTTRDLQRWPAFEGFDVELFPPVSASFGSMYGSFIRNGTPGNHEDWPPFEGRFETILSFGTHLEARPGLLQGECKAFKMAGISGFPALHERLLLNVQRGIRERITGSLPREVVTK</sequence>
<evidence type="ECO:0000256" key="2">
    <source>
        <dbReference type="ARBA" id="ARBA00022801"/>
    </source>
</evidence>
<evidence type="ECO:0000259" key="4">
    <source>
        <dbReference type="Pfam" id="PF00135"/>
    </source>
</evidence>
<reference evidence="5 6" key="1">
    <citation type="submission" date="2023-08" db="EMBL/GenBank/DDBJ databases">
        <title>Black Yeasts Isolated from many extreme environments.</title>
        <authorList>
            <person name="Coleine C."/>
            <person name="Stajich J.E."/>
            <person name="Selbmann L."/>
        </authorList>
    </citation>
    <scope>NUCLEOTIDE SEQUENCE [LARGE SCALE GENOMIC DNA]</scope>
    <source>
        <strain evidence="5 6">CCFEE 5792</strain>
    </source>
</reference>
<dbReference type="Proteomes" id="UP001358417">
    <property type="component" value="Unassembled WGS sequence"/>
</dbReference>
<comment type="caution">
    <text evidence="5">The sequence shown here is derived from an EMBL/GenBank/DDBJ whole genome shotgun (WGS) entry which is preliminary data.</text>
</comment>
<dbReference type="RefSeq" id="XP_064701103.1">
    <property type="nucleotide sequence ID" value="XM_064852639.1"/>
</dbReference>
<evidence type="ECO:0000256" key="1">
    <source>
        <dbReference type="ARBA" id="ARBA00005964"/>
    </source>
</evidence>
<dbReference type="PANTHER" id="PTHR11559">
    <property type="entry name" value="CARBOXYLESTERASE"/>
    <property type="match status" value="1"/>
</dbReference>
<keyword evidence="2 3" id="KW-0378">Hydrolase</keyword>
<keyword evidence="6" id="KW-1185">Reference proteome</keyword>
<dbReference type="GeneID" id="89977258"/>
<dbReference type="Gene3D" id="3.40.50.1820">
    <property type="entry name" value="alpha/beta hydrolase"/>
    <property type="match status" value="1"/>
</dbReference>
<organism evidence="5 6">
    <name type="scientific">Exophiala bonariae</name>
    <dbReference type="NCBI Taxonomy" id="1690606"/>
    <lineage>
        <taxon>Eukaryota</taxon>
        <taxon>Fungi</taxon>
        <taxon>Dikarya</taxon>
        <taxon>Ascomycota</taxon>
        <taxon>Pezizomycotina</taxon>
        <taxon>Eurotiomycetes</taxon>
        <taxon>Chaetothyriomycetidae</taxon>
        <taxon>Chaetothyriales</taxon>
        <taxon>Herpotrichiellaceae</taxon>
        <taxon>Exophiala</taxon>
    </lineage>
</organism>
<dbReference type="AlphaFoldDB" id="A0AAV9MVS3"/>
<dbReference type="EC" id="3.1.1.-" evidence="3"/>
<dbReference type="InterPro" id="IPR050309">
    <property type="entry name" value="Type-B_Carboxylest/Lipase"/>
</dbReference>
<dbReference type="InterPro" id="IPR019819">
    <property type="entry name" value="Carboxylesterase_B_CS"/>
</dbReference>
<proteinExistence type="inferred from homology"/>
<dbReference type="InterPro" id="IPR002018">
    <property type="entry name" value="CarbesteraseB"/>
</dbReference>
<dbReference type="Pfam" id="PF00135">
    <property type="entry name" value="COesterase"/>
    <property type="match status" value="1"/>
</dbReference>
<dbReference type="GO" id="GO:0016787">
    <property type="term" value="F:hydrolase activity"/>
    <property type="evidence" value="ECO:0007669"/>
    <property type="project" value="UniProtKB-KW"/>
</dbReference>
<dbReference type="SUPFAM" id="SSF53474">
    <property type="entry name" value="alpha/beta-Hydrolases"/>
    <property type="match status" value="1"/>
</dbReference>
<gene>
    <name evidence="5" type="ORF">LTR84_009097</name>
</gene>
<dbReference type="PROSITE" id="PS00122">
    <property type="entry name" value="CARBOXYLESTERASE_B_1"/>
    <property type="match status" value="1"/>
</dbReference>
<dbReference type="EMBL" id="JAVRRD010000036">
    <property type="protein sequence ID" value="KAK5045479.1"/>
    <property type="molecule type" value="Genomic_DNA"/>
</dbReference>
<accession>A0AAV9MVS3</accession>
<feature type="domain" description="Carboxylesterase type B" evidence="4">
    <location>
        <begin position="5"/>
        <end position="525"/>
    </location>
</feature>
<evidence type="ECO:0000313" key="5">
    <source>
        <dbReference type="EMBL" id="KAK5045479.1"/>
    </source>
</evidence>
<protein>
    <recommendedName>
        <fullName evidence="3">Carboxylic ester hydrolase</fullName>
        <ecNumber evidence="3">3.1.1.-</ecNumber>
    </recommendedName>
</protein>
<comment type="similarity">
    <text evidence="1 3">Belongs to the type-B carboxylesterase/lipase family.</text>
</comment>
<dbReference type="InterPro" id="IPR019826">
    <property type="entry name" value="Carboxylesterase_B_AS"/>
</dbReference>
<evidence type="ECO:0000313" key="6">
    <source>
        <dbReference type="Proteomes" id="UP001358417"/>
    </source>
</evidence>
<dbReference type="PROSITE" id="PS00941">
    <property type="entry name" value="CARBOXYLESTERASE_B_2"/>
    <property type="match status" value="1"/>
</dbReference>
<evidence type="ECO:0000256" key="3">
    <source>
        <dbReference type="RuleBase" id="RU361235"/>
    </source>
</evidence>
<name>A0AAV9MVS3_9EURO</name>